<dbReference type="Proteomes" id="UP000319817">
    <property type="component" value="Chromosome"/>
</dbReference>
<organism evidence="2 3">
    <name type="scientific">Stieleria marina</name>
    <dbReference type="NCBI Taxonomy" id="1930275"/>
    <lineage>
        <taxon>Bacteria</taxon>
        <taxon>Pseudomonadati</taxon>
        <taxon>Planctomycetota</taxon>
        <taxon>Planctomycetia</taxon>
        <taxon>Pirellulales</taxon>
        <taxon>Pirellulaceae</taxon>
        <taxon>Stieleria</taxon>
    </lineage>
</organism>
<dbReference type="InterPro" id="IPR001054">
    <property type="entry name" value="A/G_cyclase"/>
</dbReference>
<dbReference type="GO" id="GO:0004016">
    <property type="term" value="F:adenylate cyclase activity"/>
    <property type="evidence" value="ECO:0007669"/>
    <property type="project" value="UniProtKB-EC"/>
</dbReference>
<keyword evidence="3" id="KW-1185">Reference proteome</keyword>
<dbReference type="RefSeq" id="WP_145416718.1">
    <property type="nucleotide sequence ID" value="NZ_CP036526.1"/>
</dbReference>
<dbReference type="CDD" id="cd07302">
    <property type="entry name" value="CHD"/>
    <property type="match status" value="1"/>
</dbReference>
<evidence type="ECO:0000313" key="2">
    <source>
        <dbReference type="EMBL" id="QDT09191.1"/>
    </source>
</evidence>
<dbReference type="OrthoDB" id="9806704at2"/>
<dbReference type="PROSITE" id="PS50125">
    <property type="entry name" value="GUANYLATE_CYCLASE_2"/>
    <property type="match status" value="1"/>
</dbReference>
<feature type="domain" description="Guanylate cyclase" evidence="1">
    <location>
        <begin position="330"/>
        <end position="462"/>
    </location>
</feature>
<dbReference type="GO" id="GO:0035556">
    <property type="term" value="P:intracellular signal transduction"/>
    <property type="evidence" value="ECO:0007669"/>
    <property type="project" value="InterPro"/>
</dbReference>
<dbReference type="GO" id="GO:0009190">
    <property type="term" value="P:cyclic nucleotide biosynthetic process"/>
    <property type="evidence" value="ECO:0007669"/>
    <property type="project" value="InterPro"/>
</dbReference>
<dbReference type="AlphaFoldDB" id="A0A517NPZ3"/>
<dbReference type="Pfam" id="PF01590">
    <property type="entry name" value="GAF"/>
    <property type="match status" value="1"/>
</dbReference>
<dbReference type="InterPro" id="IPR029787">
    <property type="entry name" value="Nucleotide_cyclase"/>
</dbReference>
<dbReference type="EMBL" id="CP036526">
    <property type="protein sequence ID" value="QDT09191.1"/>
    <property type="molecule type" value="Genomic_DNA"/>
</dbReference>
<dbReference type="SUPFAM" id="SSF55781">
    <property type="entry name" value="GAF domain-like"/>
    <property type="match status" value="1"/>
</dbReference>
<dbReference type="SUPFAM" id="SSF55073">
    <property type="entry name" value="Nucleotide cyclase"/>
    <property type="match status" value="1"/>
</dbReference>
<accession>A0A517NPZ3</accession>
<keyword evidence="2" id="KW-0456">Lyase</keyword>
<gene>
    <name evidence="2" type="primary">cyaA_1</name>
    <name evidence="2" type="ORF">K239x_11360</name>
</gene>
<reference evidence="2 3" key="1">
    <citation type="submission" date="2019-02" db="EMBL/GenBank/DDBJ databases">
        <title>Deep-cultivation of Planctomycetes and their phenomic and genomic characterization uncovers novel biology.</title>
        <authorList>
            <person name="Wiegand S."/>
            <person name="Jogler M."/>
            <person name="Boedeker C."/>
            <person name="Pinto D."/>
            <person name="Vollmers J."/>
            <person name="Rivas-Marin E."/>
            <person name="Kohn T."/>
            <person name="Peeters S.H."/>
            <person name="Heuer A."/>
            <person name="Rast P."/>
            <person name="Oberbeckmann S."/>
            <person name="Bunk B."/>
            <person name="Jeske O."/>
            <person name="Meyerdierks A."/>
            <person name="Storesund J.E."/>
            <person name="Kallscheuer N."/>
            <person name="Luecker S."/>
            <person name="Lage O.M."/>
            <person name="Pohl T."/>
            <person name="Merkel B.J."/>
            <person name="Hornburger P."/>
            <person name="Mueller R.-W."/>
            <person name="Bruemmer F."/>
            <person name="Labrenz M."/>
            <person name="Spormann A.M."/>
            <person name="Op den Camp H."/>
            <person name="Overmann J."/>
            <person name="Amann R."/>
            <person name="Jetten M.S.M."/>
            <person name="Mascher T."/>
            <person name="Medema M.H."/>
            <person name="Devos D.P."/>
            <person name="Kaster A.-K."/>
            <person name="Ovreas L."/>
            <person name="Rohde M."/>
            <person name="Galperin M.Y."/>
            <person name="Jogler C."/>
        </authorList>
    </citation>
    <scope>NUCLEOTIDE SEQUENCE [LARGE SCALE GENOMIC DNA]</scope>
    <source>
        <strain evidence="2 3">K23_9</strain>
    </source>
</reference>
<dbReference type="SUPFAM" id="SSF49879">
    <property type="entry name" value="SMAD/FHA domain"/>
    <property type="match status" value="1"/>
</dbReference>
<dbReference type="SMART" id="SM00044">
    <property type="entry name" value="CYCc"/>
    <property type="match status" value="1"/>
</dbReference>
<dbReference type="EC" id="4.6.1.1" evidence="2"/>
<dbReference type="InterPro" id="IPR003018">
    <property type="entry name" value="GAF"/>
</dbReference>
<sequence>MIGITINGPNQQEKLAAIKLPCGFGRQADPANPELSVADPFVSRRQVELESTEDENSLLVRCVGSSAITLASGETIESTNQRVLPLPADLRIGRTDIRIETLDIGISFLKPPATQVIEGRERKPVGTLALSTQGEISPECLVEWFEGLISLQESASGASGFYEQAARAVVEMIGLDRCVVVNCDGEWKVEVQYGSESPDGTVYSHNVVGHVLAYRQTVFADAPQFASAKSLSSVSAFVGAPIFDSDGAVVACLFGARDVNEHSHCDGIRPLEAQLVQVAAGIVGSRLARLTAEAEQTRTQVQLEQFASPQLVREMQNNPQWLEAQERELTLLFGDIRGFSKLGEQLEAHEIYSFVREVMDCMTHVIHDHGGFVFNFAGDGIAAMWNAPGRTKTHAREACLAAIDIQTALREIDQRWHQRIGRAVKVGLGINTGSALVGNSGSKARLKYSPLGHAVNLASRVEGATKSFGVPILITQATRERMGDGFCVRDLGEIVVVGIDHPTRVFQLAPLDSAADNTWWSQYESVVRTFEQAKHAQARAAVEQLSRQFPDDRPLQILADRIDRSDGTYGPWVLSGK</sequence>
<dbReference type="InterPro" id="IPR050697">
    <property type="entry name" value="Adenylyl/Guanylyl_Cyclase_3/4"/>
</dbReference>
<dbReference type="Pfam" id="PF00211">
    <property type="entry name" value="Guanylate_cyc"/>
    <property type="match status" value="1"/>
</dbReference>
<evidence type="ECO:0000313" key="3">
    <source>
        <dbReference type="Proteomes" id="UP000319817"/>
    </source>
</evidence>
<protein>
    <submittedName>
        <fullName evidence="2">Adenylate cyclase 1</fullName>
        <ecNumber evidence="2">4.6.1.1</ecNumber>
    </submittedName>
</protein>
<name>A0A517NPZ3_9BACT</name>
<dbReference type="PANTHER" id="PTHR43081">
    <property type="entry name" value="ADENYLATE CYCLASE, TERMINAL-DIFFERENTIATION SPECIFIC-RELATED"/>
    <property type="match status" value="1"/>
</dbReference>
<dbReference type="InterPro" id="IPR008984">
    <property type="entry name" value="SMAD_FHA_dom_sf"/>
</dbReference>
<dbReference type="Gene3D" id="3.30.70.1230">
    <property type="entry name" value="Nucleotide cyclase"/>
    <property type="match status" value="1"/>
</dbReference>
<evidence type="ECO:0000259" key="1">
    <source>
        <dbReference type="PROSITE" id="PS50125"/>
    </source>
</evidence>
<proteinExistence type="predicted"/>
<dbReference type="PANTHER" id="PTHR43081:SF1">
    <property type="entry name" value="ADENYLATE CYCLASE, TERMINAL-DIFFERENTIATION SPECIFIC"/>
    <property type="match status" value="1"/>
</dbReference>